<evidence type="ECO:0000313" key="4">
    <source>
        <dbReference type="Proteomes" id="UP001206895"/>
    </source>
</evidence>
<dbReference type="Pfam" id="PF06974">
    <property type="entry name" value="WS_DGAT_C"/>
    <property type="match status" value="1"/>
</dbReference>
<accession>A0ABT1HHQ8</accession>
<proteinExistence type="predicted"/>
<feature type="domain" description="O-acyltransferase WSD1-like N-terminal" evidence="1">
    <location>
        <begin position="38"/>
        <end position="253"/>
    </location>
</feature>
<protein>
    <submittedName>
        <fullName evidence="3">Wax ester synthase-like Acyl-CoA acyltransferase domain-containing protein</fullName>
    </submittedName>
</protein>
<dbReference type="Pfam" id="PF03007">
    <property type="entry name" value="WS_DGAT_cat"/>
    <property type="match status" value="1"/>
</dbReference>
<keyword evidence="4" id="KW-1185">Reference proteome</keyword>
<evidence type="ECO:0000259" key="1">
    <source>
        <dbReference type="Pfam" id="PF03007"/>
    </source>
</evidence>
<comment type="caution">
    <text evidence="3">The sequence shown here is derived from an EMBL/GenBank/DDBJ whole genome shotgun (WGS) entry which is preliminary data.</text>
</comment>
<evidence type="ECO:0000313" key="3">
    <source>
        <dbReference type="EMBL" id="MCP2177320.1"/>
    </source>
</evidence>
<sequence>MRGVERMTATDAQTHWMSAKIPNDQFLLFGFVGVYAPIERIAADLEGRASAIADLRIRVREVPATLDHPYWVSAPVTADQIRIHRRVSGWDACLADLAGRMATQLDATTQGWRVHLYDAVPGAPGVDGDTMVVAVLQIAHALADGSRATRIARELFDSRPIGSADPASSTTGYGVGSTVLAGLGIARLPLQLVSLMRRGRRAHLAHRDLERDIAAGVRAAPQPGGPRSPINAAPGQRRDVRVVLTSTHRLREIGGSVTVGALVVIGRALDRHLSVRKDTELRAEVTIAKPGPARARNHFRNAGVGLHVDETDPTRRARAIRADLDAARRRTDHHLTEAESAAMGSVPAALLHWGARSFDTTVVPELVTGHTVVSSVDRGAADLTLGGGTVRFTAGFPALSPVQSLTHGVHGIGDTVAISITASPDVVTDLDGYRDRVVDALG</sequence>
<dbReference type="EMBL" id="JAMTCJ010000003">
    <property type="protein sequence ID" value="MCP2177320.1"/>
    <property type="molecule type" value="Genomic_DNA"/>
</dbReference>
<gene>
    <name evidence="3" type="ORF">LX13_003148</name>
</gene>
<feature type="domain" description="O-acyltransferase WSD1 C-terminal" evidence="2">
    <location>
        <begin position="297"/>
        <end position="441"/>
    </location>
</feature>
<dbReference type="InterPro" id="IPR009721">
    <property type="entry name" value="O-acyltransferase_WSD1_C"/>
</dbReference>
<reference evidence="3 4" key="1">
    <citation type="submission" date="2022-06" db="EMBL/GenBank/DDBJ databases">
        <title>Genomic Encyclopedia of Archaeal and Bacterial Type Strains, Phase II (KMG-II): from individual species to whole genera.</title>
        <authorList>
            <person name="Goeker M."/>
        </authorList>
    </citation>
    <scope>NUCLEOTIDE SEQUENCE [LARGE SCALE GENOMIC DNA]</scope>
    <source>
        <strain evidence="3 4">DSM 44693</strain>
    </source>
</reference>
<name>A0ABT1HHQ8_9NOCA</name>
<evidence type="ECO:0000259" key="2">
    <source>
        <dbReference type="Pfam" id="PF06974"/>
    </source>
</evidence>
<dbReference type="Proteomes" id="UP001206895">
    <property type="component" value="Unassembled WGS sequence"/>
</dbReference>
<dbReference type="InterPro" id="IPR004255">
    <property type="entry name" value="O-acyltransferase_WSD1_N"/>
</dbReference>
<organism evidence="3 4">
    <name type="scientific">Williamsia maris</name>
    <dbReference type="NCBI Taxonomy" id="72806"/>
    <lineage>
        <taxon>Bacteria</taxon>
        <taxon>Bacillati</taxon>
        <taxon>Actinomycetota</taxon>
        <taxon>Actinomycetes</taxon>
        <taxon>Mycobacteriales</taxon>
        <taxon>Nocardiaceae</taxon>
        <taxon>Williamsia</taxon>
    </lineage>
</organism>